<feature type="binding site" evidence="4">
    <location>
        <position position="353"/>
    </location>
    <ligand>
        <name>AMP</name>
        <dbReference type="ChEBI" id="CHEBI:456215"/>
    </ligand>
</feature>
<dbReference type="PROSITE" id="PS50096">
    <property type="entry name" value="IQ"/>
    <property type="match status" value="1"/>
</dbReference>
<proteinExistence type="inferred from homology"/>
<reference evidence="9" key="1">
    <citation type="submission" date="2021-01" db="EMBL/GenBank/DDBJ databases">
        <authorList>
            <person name="Corre E."/>
            <person name="Pelletier E."/>
            <person name="Niang G."/>
            <person name="Scheremetjew M."/>
            <person name="Finn R."/>
            <person name="Kale V."/>
            <person name="Holt S."/>
            <person name="Cochrane G."/>
            <person name="Meng A."/>
            <person name="Brown T."/>
            <person name="Cohen L."/>
        </authorList>
    </citation>
    <scope>NUCLEOTIDE SEQUENCE</scope>
    <source>
        <strain evidence="9">CCMP443</strain>
    </source>
</reference>
<feature type="compositionally biased region" description="Basic and acidic residues" evidence="7">
    <location>
        <begin position="86"/>
        <end position="108"/>
    </location>
</feature>
<feature type="region of interest" description="Disordered" evidence="7">
    <location>
        <begin position="690"/>
        <end position="729"/>
    </location>
</feature>
<feature type="binding site" evidence="4">
    <location>
        <position position="517"/>
    </location>
    <ligand>
        <name>AMP</name>
        <dbReference type="ChEBI" id="CHEBI:456215"/>
    </ligand>
</feature>
<feature type="binding site" evidence="5">
    <location>
        <position position="353"/>
    </location>
    <ligand>
        <name>Zn(2+)</name>
        <dbReference type="ChEBI" id="CHEBI:29105"/>
        <label>1</label>
    </ligand>
</feature>
<evidence type="ECO:0000256" key="3">
    <source>
        <dbReference type="PIRSR" id="PIRSR623088-1"/>
    </source>
</evidence>
<feature type="binding site" evidence="4">
    <location>
        <position position="466"/>
    </location>
    <ligand>
        <name>AMP</name>
        <dbReference type="ChEBI" id="CHEBI:456215"/>
    </ligand>
</feature>
<feature type="region of interest" description="Disordered" evidence="7">
    <location>
        <begin position="621"/>
        <end position="677"/>
    </location>
</feature>
<dbReference type="GO" id="GO:0004114">
    <property type="term" value="F:3',5'-cyclic-nucleotide phosphodiesterase activity"/>
    <property type="evidence" value="ECO:0007669"/>
    <property type="project" value="InterPro"/>
</dbReference>
<dbReference type="GO" id="GO:0007165">
    <property type="term" value="P:signal transduction"/>
    <property type="evidence" value="ECO:0007669"/>
    <property type="project" value="InterPro"/>
</dbReference>
<dbReference type="EMBL" id="HBFN01025851">
    <property type="protein sequence ID" value="CAD8801282.1"/>
    <property type="molecule type" value="Transcribed_RNA"/>
</dbReference>
<feature type="compositionally biased region" description="Low complexity" evidence="7">
    <location>
        <begin position="644"/>
        <end position="661"/>
    </location>
</feature>
<evidence type="ECO:0000259" key="8">
    <source>
        <dbReference type="PROSITE" id="PS51845"/>
    </source>
</evidence>
<feature type="domain" description="PDEase" evidence="8">
    <location>
        <begin position="235"/>
        <end position="561"/>
    </location>
</feature>
<evidence type="ECO:0000256" key="6">
    <source>
        <dbReference type="RuleBase" id="RU363067"/>
    </source>
</evidence>
<organism evidence="9">
    <name type="scientific">Hemiselmis tepida</name>
    <dbReference type="NCBI Taxonomy" id="464990"/>
    <lineage>
        <taxon>Eukaryota</taxon>
        <taxon>Cryptophyceae</taxon>
        <taxon>Cryptomonadales</taxon>
        <taxon>Hemiselmidaceae</taxon>
        <taxon>Hemiselmis</taxon>
    </lineage>
</organism>
<accession>A0A7S0VYN7</accession>
<keyword evidence="2 6" id="KW-0378">Hydrolase</keyword>
<comment type="similarity">
    <text evidence="6">Belongs to the cyclic nucleotide phosphodiesterase family.</text>
</comment>
<evidence type="ECO:0000256" key="1">
    <source>
        <dbReference type="ARBA" id="ARBA00022723"/>
    </source>
</evidence>
<dbReference type="CDD" id="cd00077">
    <property type="entry name" value="HDc"/>
    <property type="match status" value="1"/>
</dbReference>
<dbReference type="InterPro" id="IPR023088">
    <property type="entry name" value="PDEase"/>
</dbReference>
<sequence length="729" mass="79111">MGSGNSKNKGKGAAPAAAAPAATPNGGGGSPSGHVEESSSFMDSPSTGSPMLFASTTGQQAVATMKGGGGVKSKRWQASTSPGGKRSSEGKKLGSMDARKDGDADRSGGHHLRARGSIAAGLDPNLNQLDNAVLVLQDYIKEKAESLSVRERARLDFVLNSIREVENPESNAMDLSDEDEEIAEWLRADFMQTRVRKNMDLKNRMKTVGLGVLAGKNLLRLTKQGPTVLPDLPFECTDLAEEQAILMSLQGATSWEWNIFKLREASGGRELQVLGWHCLCRWELPQKFNINPETLRRWLDFVEDSYTDTEYHNCTHAADVLHGVFFMLTTCKVEKFLSEIEILALLLSVMVHDLGHDGFNNAFHKHALTDRAIAHNDQSIQENFHAQTVFATMKEYDEINILSAFNAEQQAEIRRVIIQVVLSTDMSKHFVFLKDFTALIAQKGQKPEDWTDSTDQIMAAVMHICDISNPARPREFAVLWAERCLSEFFKQGAKEKELGLPISPQCNEETTSLPQSQIGFIKFIVMPSYSMLGTLLPEVQSIVVKQLEENLEYWQSVAAREKTLLEESKAKGHLLAKGSLRNVLMLRPDGSRSSVAANDAIPIKRKGSSIKLVGNSSFGGSFGSSKNLARPPTVPEGEEGSGEGNPAPGAAQNPAVGAPAEGVNVDGEPPVDLDVDTEELTKAATLIQSSFRGAQVRKKSSRNSPALAAVAAGAGSREQEGAMPAVEEG</sequence>
<dbReference type="EC" id="3.1.4.-" evidence="6"/>
<comment type="cofactor">
    <cofactor evidence="6">
        <name>a divalent metal cation</name>
        <dbReference type="ChEBI" id="CHEBI:60240"/>
    </cofactor>
    <text evidence="6">Binds 2 divalent metal cations per subunit. Site 1 may preferentially bind zinc ions, while site 2 has a preference for magnesium and/or manganese ions.</text>
</comment>
<evidence type="ECO:0000256" key="2">
    <source>
        <dbReference type="ARBA" id="ARBA00022801"/>
    </source>
</evidence>
<dbReference type="Pfam" id="PF00233">
    <property type="entry name" value="PDEase_I"/>
    <property type="match status" value="1"/>
</dbReference>
<dbReference type="PANTHER" id="PTHR11347">
    <property type="entry name" value="CYCLIC NUCLEOTIDE PHOSPHODIESTERASE"/>
    <property type="match status" value="1"/>
</dbReference>
<feature type="region of interest" description="Disordered" evidence="7">
    <location>
        <begin position="1"/>
        <end position="111"/>
    </location>
</feature>
<dbReference type="InterPro" id="IPR036971">
    <property type="entry name" value="PDEase_catalytic_dom_sf"/>
</dbReference>
<protein>
    <recommendedName>
        <fullName evidence="6">Phosphodiesterase</fullName>
        <ecNumber evidence="6">3.1.4.-</ecNumber>
    </recommendedName>
</protein>
<dbReference type="InterPro" id="IPR023174">
    <property type="entry name" value="PDEase_CS"/>
</dbReference>
<dbReference type="PROSITE" id="PS00126">
    <property type="entry name" value="PDEASE_I_1"/>
    <property type="match status" value="1"/>
</dbReference>
<dbReference type="Gene3D" id="1.10.1300.10">
    <property type="entry name" value="3'5'-cyclic nucleotide phosphodiesterase, catalytic domain"/>
    <property type="match status" value="1"/>
</dbReference>
<name>A0A7S0VYN7_9CRYP</name>
<feature type="binding site" evidence="5">
    <location>
        <position position="466"/>
    </location>
    <ligand>
        <name>Zn(2+)</name>
        <dbReference type="ChEBI" id="CHEBI:29105"/>
        <label>1</label>
    </ligand>
</feature>
<evidence type="ECO:0000256" key="4">
    <source>
        <dbReference type="PIRSR" id="PIRSR623088-2"/>
    </source>
</evidence>
<dbReference type="AlphaFoldDB" id="A0A7S0VYN7"/>
<evidence type="ECO:0000256" key="5">
    <source>
        <dbReference type="PIRSR" id="PIRSR623088-3"/>
    </source>
</evidence>
<feature type="compositionally biased region" description="Low complexity" evidence="7">
    <location>
        <begin position="706"/>
        <end position="715"/>
    </location>
</feature>
<gene>
    <name evidence="9" type="ORF">HTEP1355_LOCUS14955</name>
</gene>
<evidence type="ECO:0000256" key="7">
    <source>
        <dbReference type="SAM" id="MobiDB-lite"/>
    </source>
</evidence>
<feature type="binding site" evidence="5">
    <location>
        <position position="353"/>
    </location>
    <ligand>
        <name>Zn(2+)</name>
        <dbReference type="ChEBI" id="CHEBI:29105"/>
        <label>2</label>
    </ligand>
</feature>
<feature type="binding site" evidence="5">
    <location>
        <position position="316"/>
    </location>
    <ligand>
        <name>Zn(2+)</name>
        <dbReference type="ChEBI" id="CHEBI:29105"/>
        <label>1</label>
    </ligand>
</feature>
<evidence type="ECO:0000313" key="9">
    <source>
        <dbReference type="EMBL" id="CAD8801282.1"/>
    </source>
</evidence>
<feature type="compositionally biased region" description="Polar residues" evidence="7">
    <location>
        <begin position="38"/>
        <end position="62"/>
    </location>
</feature>
<feature type="active site" description="Proton donor" evidence="3">
    <location>
        <position position="312"/>
    </location>
</feature>
<feature type="compositionally biased region" description="Low complexity" evidence="7">
    <location>
        <begin position="1"/>
        <end position="24"/>
    </location>
</feature>
<feature type="binding site" evidence="5">
    <location>
        <position position="352"/>
    </location>
    <ligand>
        <name>Zn(2+)</name>
        <dbReference type="ChEBI" id="CHEBI:29105"/>
        <label>1</label>
    </ligand>
</feature>
<dbReference type="PRINTS" id="PR00387">
    <property type="entry name" value="PDIESTERASE1"/>
</dbReference>
<dbReference type="SMART" id="SM00471">
    <property type="entry name" value="HDc"/>
    <property type="match status" value="1"/>
</dbReference>
<dbReference type="GO" id="GO:0046872">
    <property type="term" value="F:metal ion binding"/>
    <property type="evidence" value="ECO:0007669"/>
    <property type="project" value="UniProtKB-KW"/>
</dbReference>
<dbReference type="SUPFAM" id="SSF109604">
    <property type="entry name" value="HD-domain/PDEase-like"/>
    <property type="match status" value="1"/>
</dbReference>
<keyword evidence="1 5" id="KW-0479">Metal-binding</keyword>
<dbReference type="InterPro" id="IPR002073">
    <property type="entry name" value="PDEase_catalytic_dom"/>
</dbReference>
<dbReference type="CDD" id="cd23767">
    <property type="entry name" value="IQCD"/>
    <property type="match status" value="1"/>
</dbReference>
<dbReference type="InterPro" id="IPR003607">
    <property type="entry name" value="HD/PDEase_dom"/>
</dbReference>
<feature type="binding site" evidence="4">
    <location>
        <begin position="312"/>
        <end position="316"/>
    </location>
    <ligand>
        <name>AMP</name>
        <dbReference type="ChEBI" id="CHEBI:456215"/>
    </ligand>
</feature>
<dbReference type="PROSITE" id="PS51845">
    <property type="entry name" value="PDEASE_I_2"/>
    <property type="match status" value="1"/>
</dbReference>